<gene>
    <name evidence="2" type="ORF">DPMN_172269</name>
</gene>
<dbReference type="Proteomes" id="UP000828390">
    <property type="component" value="Unassembled WGS sequence"/>
</dbReference>
<dbReference type="AlphaFoldDB" id="A0A9D4E2L8"/>
<comment type="caution">
    <text evidence="2">The sequence shown here is derived from an EMBL/GenBank/DDBJ whole genome shotgun (WGS) entry which is preliminary data.</text>
</comment>
<evidence type="ECO:0000313" key="2">
    <source>
        <dbReference type="EMBL" id="KAH3770969.1"/>
    </source>
</evidence>
<sequence>MTNGQRDKHYKRFRTTLLDLKGLITSTDTQTIIVAPKTNGKKPNQLKRKVNAKTTTIKRKKKD</sequence>
<dbReference type="EMBL" id="JAIWYP010000009">
    <property type="protein sequence ID" value="KAH3770969.1"/>
    <property type="molecule type" value="Genomic_DNA"/>
</dbReference>
<accession>A0A9D4E2L8</accession>
<reference evidence="2" key="2">
    <citation type="submission" date="2020-11" db="EMBL/GenBank/DDBJ databases">
        <authorList>
            <person name="McCartney M.A."/>
            <person name="Auch B."/>
            <person name="Kono T."/>
            <person name="Mallez S."/>
            <person name="Becker A."/>
            <person name="Gohl D.M."/>
            <person name="Silverstein K.A.T."/>
            <person name="Koren S."/>
            <person name="Bechman K.B."/>
            <person name="Herman A."/>
            <person name="Abrahante J.E."/>
            <person name="Garbe J."/>
        </authorList>
    </citation>
    <scope>NUCLEOTIDE SEQUENCE</scope>
    <source>
        <strain evidence="2">Duluth1</strain>
        <tissue evidence="2">Whole animal</tissue>
    </source>
</reference>
<reference evidence="2" key="1">
    <citation type="journal article" date="2019" name="bioRxiv">
        <title>The Genome of the Zebra Mussel, Dreissena polymorpha: A Resource for Invasive Species Research.</title>
        <authorList>
            <person name="McCartney M.A."/>
            <person name="Auch B."/>
            <person name="Kono T."/>
            <person name="Mallez S."/>
            <person name="Zhang Y."/>
            <person name="Obille A."/>
            <person name="Becker A."/>
            <person name="Abrahante J.E."/>
            <person name="Garbe J."/>
            <person name="Badalamenti J.P."/>
            <person name="Herman A."/>
            <person name="Mangelson H."/>
            <person name="Liachko I."/>
            <person name="Sullivan S."/>
            <person name="Sone E.D."/>
            <person name="Koren S."/>
            <person name="Silverstein K.A.T."/>
            <person name="Beckman K.B."/>
            <person name="Gohl D.M."/>
        </authorList>
    </citation>
    <scope>NUCLEOTIDE SEQUENCE</scope>
    <source>
        <strain evidence="2">Duluth1</strain>
        <tissue evidence="2">Whole animal</tissue>
    </source>
</reference>
<keyword evidence="3" id="KW-1185">Reference proteome</keyword>
<evidence type="ECO:0000256" key="1">
    <source>
        <dbReference type="SAM" id="MobiDB-lite"/>
    </source>
</evidence>
<evidence type="ECO:0000313" key="3">
    <source>
        <dbReference type="Proteomes" id="UP000828390"/>
    </source>
</evidence>
<organism evidence="2 3">
    <name type="scientific">Dreissena polymorpha</name>
    <name type="common">Zebra mussel</name>
    <name type="synonym">Mytilus polymorpha</name>
    <dbReference type="NCBI Taxonomy" id="45954"/>
    <lineage>
        <taxon>Eukaryota</taxon>
        <taxon>Metazoa</taxon>
        <taxon>Spiralia</taxon>
        <taxon>Lophotrochozoa</taxon>
        <taxon>Mollusca</taxon>
        <taxon>Bivalvia</taxon>
        <taxon>Autobranchia</taxon>
        <taxon>Heteroconchia</taxon>
        <taxon>Euheterodonta</taxon>
        <taxon>Imparidentia</taxon>
        <taxon>Neoheterodontei</taxon>
        <taxon>Myida</taxon>
        <taxon>Dreissenoidea</taxon>
        <taxon>Dreissenidae</taxon>
        <taxon>Dreissena</taxon>
    </lineage>
</organism>
<name>A0A9D4E2L8_DREPO</name>
<proteinExistence type="predicted"/>
<feature type="compositionally biased region" description="Basic residues" evidence="1">
    <location>
        <begin position="44"/>
        <end position="63"/>
    </location>
</feature>
<protein>
    <submittedName>
        <fullName evidence="2">Uncharacterized protein</fullName>
    </submittedName>
</protein>
<feature type="region of interest" description="Disordered" evidence="1">
    <location>
        <begin position="39"/>
        <end position="63"/>
    </location>
</feature>